<gene>
    <name evidence="2" type="ORF">EVB02_00170</name>
</gene>
<dbReference type="EMBL" id="SHBO01000001">
    <property type="protein sequence ID" value="RZO08901.1"/>
    <property type="molecule type" value="Genomic_DNA"/>
</dbReference>
<comment type="caution">
    <text evidence="2">The sequence shown here is derived from an EMBL/GenBank/DDBJ whole genome shotgun (WGS) entry which is preliminary data.</text>
</comment>
<sequence>MSAFYNFGVPFEPFGASHFWAVAFFIAALLLIIWMTPKLSYEINLKLTRVFSGILFITVTWWTLIHIWFDRFSLAKDLPLSICNLFALIAPVLFWFPRKNMFEIIYFFVLSGTLQAIFTPDAGAAFPSYSYFKYWIVHCGLVVVVIHHLIAFQMYPTRRGMLYSFGWLNIYLLCLVPINLLLSANYFYLMSKPITPSILDFFGPWPYYIIVTEGLVMIFFALAYLPIFLVRKLYLRHTKID</sequence>
<feature type="transmembrane region" description="Helical" evidence="1">
    <location>
        <begin position="104"/>
        <end position="126"/>
    </location>
</feature>
<feature type="transmembrane region" description="Helical" evidence="1">
    <location>
        <begin position="79"/>
        <end position="97"/>
    </location>
</feature>
<dbReference type="InterPro" id="IPR011737">
    <property type="entry name" value="CHP02206_TP0381"/>
</dbReference>
<evidence type="ECO:0000313" key="2">
    <source>
        <dbReference type="EMBL" id="RZO08901.1"/>
    </source>
</evidence>
<name>A0A520LPK8_9GAMM</name>
<dbReference type="AlphaFoldDB" id="A0A520LPK8"/>
<feature type="transmembrane region" description="Helical" evidence="1">
    <location>
        <begin position="17"/>
        <end position="35"/>
    </location>
</feature>
<evidence type="ECO:0000313" key="3">
    <source>
        <dbReference type="Proteomes" id="UP000318148"/>
    </source>
</evidence>
<evidence type="ECO:0000256" key="1">
    <source>
        <dbReference type="SAM" id="Phobius"/>
    </source>
</evidence>
<accession>A0A520LPK8</accession>
<keyword evidence="1" id="KW-0472">Membrane</keyword>
<feature type="transmembrane region" description="Helical" evidence="1">
    <location>
        <begin position="132"/>
        <end position="155"/>
    </location>
</feature>
<feature type="transmembrane region" description="Helical" evidence="1">
    <location>
        <begin position="207"/>
        <end position="230"/>
    </location>
</feature>
<feature type="transmembrane region" description="Helical" evidence="1">
    <location>
        <begin position="167"/>
        <end position="187"/>
    </location>
</feature>
<reference evidence="2 3" key="1">
    <citation type="submission" date="2019-02" db="EMBL/GenBank/DDBJ databases">
        <title>Prokaryotic population dynamics and viral predation in marine succession experiment using metagenomics: the confinement effect.</title>
        <authorList>
            <person name="Haro-Moreno J.M."/>
            <person name="Rodriguez-Valera F."/>
            <person name="Lopez-Perez M."/>
        </authorList>
    </citation>
    <scope>NUCLEOTIDE SEQUENCE [LARGE SCALE GENOMIC DNA]</scope>
    <source>
        <strain evidence="2">MED-G169</strain>
    </source>
</reference>
<organism evidence="2 3">
    <name type="scientific">SAR92 clade bacterium</name>
    <dbReference type="NCBI Taxonomy" id="2315479"/>
    <lineage>
        <taxon>Bacteria</taxon>
        <taxon>Pseudomonadati</taxon>
        <taxon>Pseudomonadota</taxon>
        <taxon>Gammaproteobacteria</taxon>
        <taxon>Cellvibrionales</taxon>
        <taxon>Porticoccaceae</taxon>
        <taxon>SAR92 clade</taxon>
    </lineage>
</organism>
<dbReference type="NCBIfam" id="TIGR02206">
    <property type="entry name" value="intg_mem_TP0381"/>
    <property type="match status" value="1"/>
</dbReference>
<keyword evidence="1" id="KW-0812">Transmembrane</keyword>
<proteinExistence type="predicted"/>
<dbReference type="Proteomes" id="UP000318148">
    <property type="component" value="Unassembled WGS sequence"/>
</dbReference>
<keyword evidence="1" id="KW-1133">Transmembrane helix</keyword>
<feature type="transmembrane region" description="Helical" evidence="1">
    <location>
        <begin position="47"/>
        <end position="67"/>
    </location>
</feature>
<protein>
    <submittedName>
        <fullName evidence="2">TIGR02206 family membrane protein</fullName>
    </submittedName>
</protein>
<dbReference type="Pfam" id="PF14808">
    <property type="entry name" value="TMEM164"/>
    <property type="match status" value="1"/>
</dbReference>